<dbReference type="InterPro" id="IPR016899">
    <property type="entry name" value="mRNA_G-N7_MeTrfase_euk"/>
</dbReference>
<proteinExistence type="predicted"/>
<gene>
    <name evidence="18" type="ORF">BDK51DRAFT_22243</name>
</gene>
<feature type="site" description="mRNA cap binding" evidence="15">
    <location>
        <position position="119"/>
    </location>
</feature>
<feature type="site" description="mRNA cap binding" evidence="15">
    <location>
        <position position="88"/>
    </location>
</feature>
<keyword evidence="5 18" id="KW-0808">Transferase</keyword>
<dbReference type="Proteomes" id="UP000269721">
    <property type="component" value="Unassembled WGS sequence"/>
</dbReference>
<evidence type="ECO:0000256" key="13">
    <source>
        <dbReference type="ARBA" id="ARBA00049739"/>
    </source>
</evidence>
<dbReference type="PANTHER" id="PTHR12189:SF2">
    <property type="entry name" value="MRNA CAP GUANINE-N7 METHYLTRANSFERASE"/>
    <property type="match status" value="1"/>
</dbReference>
<keyword evidence="4" id="KW-0507">mRNA processing</keyword>
<dbReference type="OrthoDB" id="10248867at2759"/>
<evidence type="ECO:0000313" key="18">
    <source>
        <dbReference type="EMBL" id="RKO82806.1"/>
    </source>
</evidence>
<dbReference type="CDD" id="cd02440">
    <property type="entry name" value="AdoMet_MTases"/>
    <property type="match status" value="1"/>
</dbReference>
<feature type="site" description="mRNA cap binding" evidence="15">
    <location>
        <position position="308"/>
    </location>
</feature>
<dbReference type="InterPro" id="IPR039753">
    <property type="entry name" value="RG7MT1"/>
</dbReference>
<dbReference type="GO" id="GO:0004482">
    <property type="term" value="F:mRNA 5'-cap (guanine-N7-)-methyltransferase activity"/>
    <property type="evidence" value="ECO:0007669"/>
    <property type="project" value="UniProtKB-EC"/>
</dbReference>
<sequence length="317" mass="36366">MSSHKRPHPDLDPASTLPKRPRTAAGPLWTPTSTHVAQHYNARPEVGREKRKQSPIYSLKNFNNWVKSVLISKYVRRGDRVLDMCCGKGGDLQKWRNAGIAEVLGVDIADVSVDQARQRFREGNFRFKAEYHAADCFTERLADQIVPPDTLFDLVSIQFALHYSFESEEKARRALENITANLRPGGHLIATVPNCYWLVKKLRHDGLVFGNSILTVKFDSEKASRYGHKYNFELKDAIDDCPEYVFHFPTFEKLAAEYGLKLLYKKPFHQLYREESEIDAHLQLMQRMNVVNDEGTVSADEWEVTGLYVACAFEKVE</sequence>
<evidence type="ECO:0000256" key="15">
    <source>
        <dbReference type="PIRSR" id="PIRSR028762-2"/>
    </source>
</evidence>
<evidence type="ECO:0000256" key="12">
    <source>
        <dbReference type="ARBA" id="ARBA00044712"/>
    </source>
</evidence>
<evidence type="ECO:0000256" key="11">
    <source>
        <dbReference type="ARBA" id="ARBA00033387"/>
    </source>
</evidence>
<keyword evidence="19" id="KW-1185">Reference proteome</keyword>
<accession>A0A4P9VYE7</accession>
<dbReference type="GO" id="GO:0003723">
    <property type="term" value="F:RNA binding"/>
    <property type="evidence" value="ECO:0007669"/>
    <property type="project" value="UniProtKB-KW"/>
</dbReference>
<keyword evidence="9" id="KW-0539">Nucleus</keyword>
<evidence type="ECO:0000259" key="17">
    <source>
        <dbReference type="PROSITE" id="PS51562"/>
    </source>
</evidence>
<name>A0A4P9VYE7_9FUNG</name>
<evidence type="ECO:0000313" key="19">
    <source>
        <dbReference type="Proteomes" id="UP000269721"/>
    </source>
</evidence>
<feature type="domain" description="MRNA cap 0 methyltransferase" evidence="17">
    <location>
        <begin position="54"/>
        <end position="316"/>
    </location>
</feature>
<evidence type="ECO:0000256" key="16">
    <source>
        <dbReference type="SAM" id="MobiDB-lite"/>
    </source>
</evidence>
<keyword evidence="8 15" id="KW-0506">mRNA capping</keyword>
<dbReference type="SUPFAM" id="SSF53335">
    <property type="entry name" value="S-adenosyl-L-methionine-dependent methyltransferases"/>
    <property type="match status" value="1"/>
</dbReference>
<feature type="site" description="mRNA cap binding" evidence="15">
    <location>
        <position position="162"/>
    </location>
</feature>
<feature type="site" description="mRNA cap binding" evidence="15">
    <location>
        <position position="243"/>
    </location>
</feature>
<keyword evidence="6" id="KW-0949">S-adenosyl-L-methionine</keyword>
<evidence type="ECO:0000256" key="14">
    <source>
        <dbReference type="PIRSR" id="PIRSR028762-1"/>
    </source>
</evidence>
<dbReference type="GO" id="GO:0005634">
    <property type="term" value="C:nucleus"/>
    <property type="evidence" value="ECO:0007669"/>
    <property type="project" value="UniProtKB-SubCell"/>
</dbReference>
<evidence type="ECO:0000256" key="1">
    <source>
        <dbReference type="ARBA" id="ARBA00004123"/>
    </source>
</evidence>
<feature type="binding site" evidence="14">
    <location>
        <position position="135"/>
    </location>
    <ligand>
        <name>S-adenosyl-L-methionine</name>
        <dbReference type="ChEBI" id="CHEBI:59789"/>
    </ligand>
</feature>
<evidence type="ECO:0000256" key="6">
    <source>
        <dbReference type="ARBA" id="ARBA00022691"/>
    </source>
</evidence>
<evidence type="ECO:0000256" key="10">
    <source>
        <dbReference type="ARBA" id="ARBA00032772"/>
    </source>
</evidence>
<keyword evidence="7" id="KW-0694">RNA-binding</keyword>
<organism evidence="18 19">
    <name type="scientific">Blyttiomyces helicus</name>
    <dbReference type="NCBI Taxonomy" id="388810"/>
    <lineage>
        <taxon>Eukaryota</taxon>
        <taxon>Fungi</taxon>
        <taxon>Fungi incertae sedis</taxon>
        <taxon>Chytridiomycota</taxon>
        <taxon>Chytridiomycota incertae sedis</taxon>
        <taxon>Chytridiomycetes</taxon>
        <taxon>Chytridiomycetes incertae sedis</taxon>
        <taxon>Blyttiomyces</taxon>
    </lineage>
</organism>
<dbReference type="AlphaFoldDB" id="A0A4P9VYE7"/>
<protein>
    <recommendedName>
        <fullName evidence="13">mRNA cap guanine-N(7) methyltransferase</fullName>
        <ecNumber evidence="2">2.1.1.56</ecNumber>
    </recommendedName>
    <alternativeName>
        <fullName evidence="10">mRNA (guanine-N(7))-methyltransferase</fullName>
    </alternativeName>
    <alternativeName>
        <fullName evidence="11">mRNA cap methyltransferase</fullName>
    </alternativeName>
</protein>
<dbReference type="PIRSF" id="PIRSF028762">
    <property type="entry name" value="ABD1"/>
    <property type="match status" value="1"/>
</dbReference>
<dbReference type="PANTHER" id="PTHR12189">
    <property type="entry name" value="MRNA GUANINE-7- METHYLTRANSFERASE"/>
    <property type="match status" value="1"/>
</dbReference>
<reference evidence="19" key="1">
    <citation type="journal article" date="2018" name="Nat. Microbiol.">
        <title>Leveraging single-cell genomics to expand the fungal tree of life.</title>
        <authorList>
            <person name="Ahrendt S.R."/>
            <person name="Quandt C.A."/>
            <person name="Ciobanu D."/>
            <person name="Clum A."/>
            <person name="Salamov A."/>
            <person name="Andreopoulos B."/>
            <person name="Cheng J.F."/>
            <person name="Woyke T."/>
            <person name="Pelin A."/>
            <person name="Henrissat B."/>
            <person name="Reynolds N.K."/>
            <person name="Benny G.L."/>
            <person name="Smith M.E."/>
            <person name="James T.Y."/>
            <person name="Grigoriev I.V."/>
        </authorList>
    </citation>
    <scope>NUCLEOTIDE SEQUENCE [LARGE SCALE GENOMIC DNA]</scope>
</reference>
<feature type="binding site" evidence="14">
    <location>
        <position position="85"/>
    </location>
    <ligand>
        <name>S-adenosyl-L-methionine</name>
        <dbReference type="ChEBI" id="CHEBI:59789"/>
    </ligand>
</feature>
<dbReference type="Gene3D" id="3.40.50.150">
    <property type="entry name" value="Vaccinia Virus protein VP39"/>
    <property type="match status" value="1"/>
</dbReference>
<evidence type="ECO:0000256" key="4">
    <source>
        <dbReference type="ARBA" id="ARBA00022664"/>
    </source>
</evidence>
<feature type="binding site" evidence="14">
    <location>
        <position position="163"/>
    </location>
    <ligand>
        <name>S-adenosyl-L-methionine</name>
        <dbReference type="ChEBI" id="CHEBI:59789"/>
    </ligand>
</feature>
<evidence type="ECO:0000256" key="2">
    <source>
        <dbReference type="ARBA" id="ARBA00011926"/>
    </source>
</evidence>
<feature type="binding site" evidence="14">
    <location>
        <position position="158"/>
    </location>
    <ligand>
        <name>S-adenosyl-L-methionine</name>
        <dbReference type="ChEBI" id="CHEBI:59789"/>
    </ligand>
</feature>
<feature type="binding site" evidence="15">
    <location>
        <begin position="63"/>
        <end position="64"/>
    </location>
    <ligand>
        <name>mRNA</name>
        <dbReference type="ChEBI" id="CHEBI:33699"/>
    </ligand>
</feature>
<dbReference type="EC" id="2.1.1.56" evidence="2"/>
<evidence type="ECO:0000256" key="7">
    <source>
        <dbReference type="ARBA" id="ARBA00022884"/>
    </source>
</evidence>
<dbReference type="InterPro" id="IPR029063">
    <property type="entry name" value="SAM-dependent_MTases_sf"/>
</dbReference>
<evidence type="ECO:0000256" key="3">
    <source>
        <dbReference type="ARBA" id="ARBA00022603"/>
    </source>
</evidence>
<dbReference type="Pfam" id="PF03291">
    <property type="entry name" value="mRNA_G-N7_MeTrfase"/>
    <property type="match status" value="1"/>
</dbReference>
<dbReference type="InterPro" id="IPR004971">
    <property type="entry name" value="mRNA_G-N7_MeTrfase_dom"/>
</dbReference>
<dbReference type="EMBL" id="ML002068">
    <property type="protein sequence ID" value="RKO82806.1"/>
    <property type="molecule type" value="Genomic_DNA"/>
</dbReference>
<feature type="binding site" evidence="14">
    <location>
        <position position="107"/>
    </location>
    <ligand>
        <name>S-adenosyl-L-methionine</name>
        <dbReference type="ChEBI" id="CHEBI:59789"/>
    </ligand>
</feature>
<comment type="catalytic activity">
    <reaction evidence="12">
        <text>a 5'-end (5'-triphosphoguanosine)-ribonucleoside in mRNA + S-adenosyl-L-methionine = a 5'-end (N(7)-methyl 5'-triphosphoguanosine)-ribonucleoside in mRNA + S-adenosyl-L-homocysteine</text>
        <dbReference type="Rhea" id="RHEA:67008"/>
        <dbReference type="Rhea" id="RHEA-COMP:17166"/>
        <dbReference type="Rhea" id="RHEA-COMP:17167"/>
        <dbReference type="ChEBI" id="CHEBI:57856"/>
        <dbReference type="ChEBI" id="CHEBI:59789"/>
        <dbReference type="ChEBI" id="CHEBI:156461"/>
        <dbReference type="ChEBI" id="CHEBI:167617"/>
        <dbReference type="EC" id="2.1.1.56"/>
    </reaction>
</comment>
<evidence type="ECO:0000256" key="9">
    <source>
        <dbReference type="ARBA" id="ARBA00023242"/>
    </source>
</evidence>
<feature type="binding site" evidence="14">
    <location>
        <position position="67"/>
    </location>
    <ligand>
        <name>S-adenosyl-L-methionine</name>
        <dbReference type="ChEBI" id="CHEBI:59789"/>
    </ligand>
</feature>
<dbReference type="PROSITE" id="PS51562">
    <property type="entry name" value="RNA_CAP0_MT"/>
    <property type="match status" value="1"/>
</dbReference>
<keyword evidence="3 18" id="KW-0489">Methyltransferase</keyword>
<evidence type="ECO:0000256" key="8">
    <source>
        <dbReference type="ARBA" id="ARBA00023042"/>
    </source>
</evidence>
<comment type="subcellular location">
    <subcellularLocation>
        <location evidence="1">Nucleus</location>
    </subcellularLocation>
</comment>
<feature type="site" description="mRNA cap binding" evidence="15">
    <location>
        <position position="94"/>
    </location>
</feature>
<feature type="region of interest" description="Disordered" evidence="16">
    <location>
        <begin position="1"/>
        <end position="32"/>
    </location>
</feature>
<evidence type="ECO:0000256" key="5">
    <source>
        <dbReference type="ARBA" id="ARBA00022679"/>
    </source>
</evidence>